<keyword evidence="1" id="KW-0732">Signal</keyword>
<dbReference type="HOGENOM" id="CLU_027269_1_1_4"/>
<dbReference type="InterPro" id="IPR010621">
    <property type="entry name" value="DUF1214"/>
</dbReference>
<dbReference type="Proteomes" id="UP000007564">
    <property type="component" value="Chromosome"/>
</dbReference>
<organism evidence="4 5">
    <name type="scientific">Bordetella bronchiseptica 253</name>
    <dbReference type="NCBI Taxonomy" id="568707"/>
    <lineage>
        <taxon>Bacteria</taxon>
        <taxon>Pseudomonadati</taxon>
        <taxon>Pseudomonadota</taxon>
        <taxon>Betaproteobacteria</taxon>
        <taxon>Burkholderiales</taxon>
        <taxon>Alcaligenaceae</taxon>
        <taxon>Bordetella</taxon>
    </lineage>
</organism>
<sequence length="472" mass="51129">MRRNRFLAPLLVAASLLATAPAHGQPAPAAVLASDEAQRIALDAYVYVYPLVVMDLSRRQDTGGKGPGHAPANTFAHERRLPQADFRRLPRPNFDMLRSSAWLDLSTGPVVISTPETHGRLYTLSVLDMWTDIFAVLGKRTTGTARGNHAIVPPGWTGVLPRGMHRIDAPTAQVQARLYVQTGGSSEYPGVHAVQDGFILTPLAEWNQQAQSVRLRSDPDLDALTPAQRQVEGMNAEDYFGYAAELLRKHAPHATDQPMLARLRRLGIAPGQQLAFARLPTTVQQALRHAVRNGPQALRDSLPATGSLANGWQADADGAGVYGNAYLRRAVTTQARLGASLPEDVTAMLLLADAAGRPLEGGQRYVLRFEADQLPPAGALWSLNAYDAQGYPVGNGFNRYALGDRDPVRYNPDGSLELYLQRDPPGPDDQANWLPTGEGAPGVILRIYLPQASVLAGRWVPPAARRVEAADD</sequence>
<dbReference type="SUPFAM" id="SSF160935">
    <property type="entry name" value="VPA0735-like"/>
    <property type="match status" value="1"/>
</dbReference>
<dbReference type="Gene3D" id="2.60.40.1610">
    <property type="entry name" value="Domain of unknown function DUF1254"/>
    <property type="match status" value="1"/>
</dbReference>
<dbReference type="Pfam" id="PF06742">
    <property type="entry name" value="DUF1214"/>
    <property type="match status" value="1"/>
</dbReference>
<evidence type="ECO:0000313" key="4">
    <source>
        <dbReference type="EMBL" id="CCJ55702.1"/>
    </source>
</evidence>
<dbReference type="EMBL" id="HE965806">
    <property type="protein sequence ID" value="CCJ55702.1"/>
    <property type="molecule type" value="Genomic_DNA"/>
</dbReference>
<feature type="chain" id="PRO_5002200507" evidence="1">
    <location>
        <begin position="25"/>
        <end position="472"/>
    </location>
</feature>
<dbReference type="InterPro" id="IPR037050">
    <property type="entry name" value="DUF1254_sf"/>
</dbReference>
<dbReference type="KEGG" id="bbh:BN112_3788"/>
<feature type="domain" description="DUF1214" evidence="2">
    <location>
        <begin position="349"/>
        <end position="451"/>
    </location>
</feature>
<feature type="domain" description="DUF1254" evidence="3">
    <location>
        <begin position="73"/>
        <end position="202"/>
    </location>
</feature>
<dbReference type="RefSeq" id="WP_003815407.1">
    <property type="nucleotide sequence ID" value="NC_019382.1"/>
</dbReference>
<protein>
    <submittedName>
        <fullName evidence="4">Putative exported protein</fullName>
    </submittedName>
</protein>
<dbReference type="GeneID" id="56476866"/>
<dbReference type="PANTHER" id="PTHR36509:SF2">
    <property type="entry name" value="BLL3101 PROTEIN"/>
    <property type="match status" value="1"/>
</dbReference>
<evidence type="ECO:0000259" key="2">
    <source>
        <dbReference type="Pfam" id="PF06742"/>
    </source>
</evidence>
<gene>
    <name evidence="4" type="ORF">BN112_3788</name>
</gene>
<dbReference type="Pfam" id="PF06863">
    <property type="entry name" value="DUF1254"/>
    <property type="match status" value="1"/>
</dbReference>
<dbReference type="AlphaFoldDB" id="A0A0C6P7E6"/>
<dbReference type="Gene3D" id="2.60.120.600">
    <property type="entry name" value="Domain of unknown function DUF1214, C-terminal domain"/>
    <property type="match status" value="1"/>
</dbReference>
<dbReference type="PANTHER" id="PTHR36509">
    <property type="entry name" value="BLL3101 PROTEIN"/>
    <property type="match status" value="1"/>
</dbReference>
<name>A0A0C6P7E6_BORBO</name>
<evidence type="ECO:0000256" key="1">
    <source>
        <dbReference type="SAM" id="SignalP"/>
    </source>
</evidence>
<evidence type="ECO:0000259" key="3">
    <source>
        <dbReference type="Pfam" id="PF06863"/>
    </source>
</evidence>
<accession>A0A0C6P7E6</accession>
<feature type="signal peptide" evidence="1">
    <location>
        <begin position="1"/>
        <end position="24"/>
    </location>
</feature>
<reference evidence="4 5" key="1">
    <citation type="journal article" date="2012" name="BMC Genomics">
        <title>Comparative genomics of the classical Bordetella subspecies: the evolution and exchange of virulence-associated diversity amongst closely related pathogens.</title>
        <authorList>
            <person name="Park J."/>
            <person name="Zhang Y."/>
            <person name="Buboltz A.M."/>
            <person name="Zhang X."/>
            <person name="Schuster S.C."/>
            <person name="Ahuja U."/>
            <person name="Liu M."/>
            <person name="Miller J.F."/>
            <person name="Sebaihia M."/>
            <person name="Bentley S.D."/>
            <person name="Parkhill J."/>
            <person name="Harvill E.T."/>
        </authorList>
    </citation>
    <scope>NUCLEOTIDE SEQUENCE [LARGE SCALE GENOMIC DNA]</scope>
    <source>
        <strain evidence="4 5">253</strain>
    </source>
</reference>
<dbReference type="InterPro" id="IPR037049">
    <property type="entry name" value="DUF1214_C_sf"/>
</dbReference>
<proteinExistence type="predicted"/>
<dbReference type="OrthoDB" id="104565at2"/>
<dbReference type="InterPro" id="IPR010679">
    <property type="entry name" value="DUF1254"/>
</dbReference>
<evidence type="ECO:0000313" key="5">
    <source>
        <dbReference type="Proteomes" id="UP000007564"/>
    </source>
</evidence>